<reference evidence="3 4" key="1">
    <citation type="submission" date="2021-03" db="EMBL/GenBank/DDBJ databases">
        <title>Assistant Professor.</title>
        <authorList>
            <person name="Huq M.A."/>
        </authorList>
    </citation>
    <scope>NUCLEOTIDE SEQUENCE [LARGE SCALE GENOMIC DNA]</scope>
    <source>
        <strain evidence="3 4">MAH-29</strain>
    </source>
</reference>
<dbReference type="Proteomes" id="UP000677244">
    <property type="component" value="Unassembled WGS sequence"/>
</dbReference>
<dbReference type="PANTHER" id="PTHR45398">
    <property type="match status" value="1"/>
</dbReference>
<dbReference type="Pfam" id="PF00501">
    <property type="entry name" value="AMP-binding"/>
    <property type="match status" value="1"/>
</dbReference>
<dbReference type="RefSeq" id="WP_209144386.1">
    <property type="nucleotide sequence ID" value="NZ_JAGHKO010000022.1"/>
</dbReference>
<dbReference type="SUPFAM" id="SSF52777">
    <property type="entry name" value="CoA-dependent acyltransferases"/>
    <property type="match status" value="4"/>
</dbReference>
<evidence type="ECO:0000313" key="3">
    <source>
        <dbReference type="EMBL" id="MBO9205122.1"/>
    </source>
</evidence>
<dbReference type="PROSITE" id="PS00455">
    <property type="entry name" value="AMP_BINDING"/>
    <property type="match status" value="1"/>
</dbReference>
<dbReference type="PANTHER" id="PTHR45398:SF1">
    <property type="entry name" value="ENZYME, PUTATIVE (JCVI)-RELATED"/>
    <property type="match status" value="1"/>
</dbReference>
<feature type="non-terminal residue" evidence="3">
    <location>
        <position position="1079"/>
    </location>
</feature>
<organism evidence="3 4">
    <name type="scientific">Niastella soli</name>
    <dbReference type="NCBI Taxonomy" id="2821487"/>
    <lineage>
        <taxon>Bacteria</taxon>
        <taxon>Pseudomonadati</taxon>
        <taxon>Bacteroidota</taxon>
        <taxon>Chitinophagia</taxon>
        <taxon>Chitinophagales</taxon>
        <taxon>Chitinophagaceae</taxon>
        <taxon>Niastella</taxon>
    </lineage>
</organism>
<dbReference type="NCBIfam" id="TIGR01720">
    <property type="entry name" value="NRPS-para261"/>
    <property type="match status" value="1"/>
</dbReference>
<feature type="domain" description="Condensation" evidence="2">
    <location>
        <begin position="434"/>
        <end position="874"/>
    </location>
</feature>
<feature type="domain" description="AMP-dependent synthetase/ligase" evidence="1">
    <location>
        <begin position="896"/>
        <end position="1075"/>
    </location>
</feature>
<dbReference type="Pfam" id="PF00668">
    <property type="entry name" value="Condensation"/>
    <property type="match status" value="2"/>
</dbReference>
<dbReference type="InterPro" id="IPR001242">
    <property type="entry name" value="Condensation_dom"/>
</dbReference>
<evidence type="ECO:0000259" key="1">
    <source>
        <dbReference type="Pfam" id="PF00501"/>
    </source>
</evidence>
<dbReference type="Gene3D" id="3.30.559.30">
    <property type="entry name" value="Nonribosomal peptide synthetase, condensation domain"/>
    <property type="match status" value="2"/>
</dbReference>
<comment type="caution">
    <text evidence="3">The sequence shown here is derived from an EMBL/GenBank/DDBJ whole genome shotgun (WGS) entry which is preliminary data.</text>
</comment>
<proteinExistence type="predicted"/>
<feature type="domain" description="Condensation" evidence="2">
    <location>
        <begin position="2"/>
        <end position="390"/>
    </location>
</feature>
<dbReference type="InterPro" id="IPR023213">
    <property type="entry name" value="CAT-like_dom_sf"/>
</dbReference>
<evidence type="ECO:0000259" key="2">
    <source>
        <dbReference type="Pfam" id="PF00668"/>
    </source>
</evidence>
<evidence type="ECO:0000313" key="4">
    <source>
        <dbReference type="Proteomes" id="UP000677244"/>
    </source>
</evidence>
<protein>
    <submittedName>
        <fullName evidence="3">AMP-binding protein</fullName>
    </submittedName>
</protein>
<sequence length="1079" mass="122626">FLVAHHDGLRMRYQQSENQWQQEYGSHQPAIQLYEIEAADEQTAAAAINNIGTSVQQSLDITSGELVRAVLMRMPAWSTHNRLLIVVHHLAIDGVSWRILLEDLDLLLSQCRDGKQLSIGPKSSSYRQWYEALHQYGKSRRLLSQQPYWEATRNNNSLLPVDKSHSGIIRKKEIRSYGIALDEQHTRQLLQTVPRVYRTEINDVLLSALTRTLSKWSKQQQILIGMEGHGREVINDKTDLSRTTGWFTTLYPLLLQAPQQDEASEWLMSIKEQLRQVPDKGIGYGVLKYINKAGALQAPDNWQIAFNYLGQLDNITRSSNWFSSANEAHGSSGSDENIVTTQIVINSMIYQGELHIQWSYSLLHYEESTVQQLAQSYIDDLQYLVDHCVSVPAGETITTPIDHYITAGVSYTELRRFMEEEENGLPRKRQLEALYPLSGLQQGMLFHGLYAKQEEAYVEQFTCSITGGMHSAAFKKTWAYLCRHHTILRTGFYYDAFSIPVQCAYRNVVPNIIEIDFRDKTADEQSTLITQYKQADRERGFMFRQAPLMRICLIRLADENYYMIWTFHHILLDGWSTPVLMQEFLETYELLIKGQEPPLQHEDRYEDYIQYLSGKDRFGEEAYWQNYLKEIASGTLLPFVTAGADRTKGVGQYGECWLLLDKDLHERIETFTKGIRVTLNTLMQAVWGYLLHQYTGFDNVIYGVVVSGRPEDLPNVEQRVGMYINTLPLRAAFRKDQSITAWLQQLQNEQLESRVYQYSGLNDIQSWAGIRGDLFDSFMVFENYPVSSVLSSRQWTFQVQDAQSREGTNYPLGISVRAEEEISILFKYNSNLLQEQYVQQIRNHFEQVLLQLVNGAATHTSAIRMLTTTEAQQLQAFSLPVKGAHPDVERSVMALFSEQVEQTPNAIALQLGEEQLSYQQLEAKSNQLAHFLRDKGVQQDSVVAVSMERSVMLIITLLGVLKTGCSYVAIDPAYPAQRKKYILEDSGAQLLLTHEATFDELPDGVASIDLAAQLSTLSHYADGPITTTTTGAALAYIMYTSGSTGLPKGVEVTHSNITSLVKGTDFVQMNSSSVLLSTG</sequence>
<dbReference type="Gene3D" id="3.30.559.10">
    <property type="entry name" value="Chloramphenicol acetyltransferase-like domain"/>
    <property type="match status" value="2"/>
</dbReference>
<dbReference type="Gene3D" id="3.40.50.980">
    <property type="match status" value="2"/>
</dbReference>
<accession>A0ABS3Z5V6</accession>
<feature type="non-terminal residue" evidence="3">
    <location>
        <position position="1"/>
    </location>
</feature>
<name>A0ABS3Z5V6_9BACT</name>
<gene>
    <name evidence="3" type="ORF">J7I42_32850</name>
</gene>
<dbReference type="EMBL" id="JAGHKO010000022">
    <property type="protein sequence ID" value="MBO9205122.1"/>
    <property type="molecule type" value="Genomic_DNA"/>
</dbReference>
<dbReference type="InterPro" id="IPR020845">
    <property type="entry name" value="AMP-binding_CS"/>
</dbReference>
<dbReference type="CDD" id="cd19543">
    <property type="entry name" value="DCL_NRPS"/>
    <property type="match status" value="1"/>
</dbReference>
<dbReference type="InterPro" id="IPR000873">
    <property type="entry name" value="AMP-dep_synth/lig_dom"/>
</dbReference>
<keyword evidence="4" id="KW-1185">Reference proteome</keyword>
<dbReference type="SUPFAM" id="SSF56801">
    <property type="entry name" value="Acetyl-CoA synthetase-like"/>
    <property type="match status" value="1"/>
</dbReference>
<dbReference type="InterPro" id="IPR010060">
    <property type="entry name" value="NRPS_synth"/>
</dbReference>